<accession>A0A367Y7K7</accession>
<dbReference type="AlphaFoldDB" id="A0A367Y7K7"/>
<proteinExistence type="predicted"/>
<gene>
    <name evidence="1" type="ORF">DTO57_04240</name>
</gene>
<dbReference type="OrthoDB" id="4990859at2"/>
<reference evidence="1 2" key="1">
    <citation type="submission" date="2018-07" db="EMBL/GenBank/DDBJ databases">
        <title>Microbacterium endoborsara sp. nov., a novel actinobacterium isolated from Borszczowia aralocaspica.</title>
        <authorList>
            <person name="An D."/>
        </authorList>
    </citation>
    <scope>NUCLEOTIDE SEQUENCE [LARGE SCALE GENOMIC DNA]</scope>
    <source>
        <strain evidence="1 2">C1.15228</strain>
    </source>
</reference>
<dbReference type="RefSeq" id="WP_114116937.1">
    <property type="nucleotide sequence ID" value="NZ_BMHU01000004.1"/>
</dbReference>
<comment type="caution">
    <text evidence="1">The sequence shown here is derived from an EMBL/GenBank/DDBJ whole genome shotgun (WGS) entry which is preliminary data.</text>
</comment>
<protein>
    <submittedName>
        <fullName evidence="1">Uncharacterized protein</fullName>
    </submittedName>
</protein>
<evidence type="ECO:0000313" key="1">
    <source>
        <dbReference type="EMBL" id="RCK61834.1"/>
    </source>
</evidence>
<sequence length="219" mass="23289">MTDPEKKRPRWRAWAAVAVAVALLVPGAISVGTAVFNGQFAASEIASCTMQQGRQITYKRSGLRARIATDCGNFRGAKEVSCTSDASQQIALIAGTTYDLTVRGPRIPLISAPTIVSATVSDEQLADPEPGLTEIDPDANDNVQSLQSSLLPETLRAFDYEQPDFDPSCDPFRSVMTTNGIQSVSPARAEELLEVPDGITPSDPLLPCVGYQCSSADVG</sequence>
<keyword evidence="2" id="KW-1185">Reference proteome</keyword>
<organism evidence="1 2">
    <name type="scientific">Microbacterium sorbitolivorans</name>
    <dbReference type="NCBI Taxonomy" id="1867410"/>
    <lineage>
        <taxon>Bacteria</taxon>
        <taxon>Bacillati</taxon>
        <taxon>Actinomycetota</taxon>
        <taxon>Actinomycetes</taxon>
        <taxon>Micrococcales</taxon>
        <taxon>Microbacteriaceae</taxon>
        <taxon>Microbacterium</taxon>
    </lineage>
</organism>
<evidence type="ECO:0000313" key="2">
    <source>
        <dbReference type="Proteomes" id="UP000253508"/>
    </source>
</evidence>
<dbReference type="EMBL" id="QORO01000001">
    <property type="protein sequence ID" value="RCK61834.1"/>
    <property type="molecule type" value="Genomic_DNA"/>
</dbReference>
<name>A0A367Y7K7_9MICO</name>
<dbReference type="Proteomes" id="UP000253508">
    <property type="component" value="Unassembled WGS sequence"/>
</dbReference>